<dbReference type="EMBL" id="JAMOIM010000052">
    <property type="protein sequence ID" value="MCW6512497.1"/>
    <property type="molecule type" value="Genomic_DNA"/>
</dbReference>
<sequence length="139" mass="15243">MQQHNHAVVWINQHEAKVFLFSAEDMDKAVLLVTYAADGAAWKLTISDNGVGKASQTGNLGSGLGGHDRRFARSAVGSHHGCAEREKRRQRVDRLADLQGAFATSSMNRNTTDHMEAVERSSILVQAKDVEAKSERIDV</sequence>
<keyword evidence="2" id="KW-1185">Reference proteome</keyword>
<accession>A0AA42CRH3</accession>
<protein>
    <submittedName>
        <fullName evidence="1">Uncharacterized protein</fullName>
    </submittedName>
</protein>
<dbReference type="AlphaFoldDB" id="A0AA42CRH3"/>
<dbReference type="RefSeq" id="WP_282588874.1">
    <property type="nucleotide sequence ID" value="NZ_JAMOIM010000052.1"/>
</dbReference>
<dbReference type="Proteomes" id="UP001165667">
    <property type="component" value="Unassembled WGS sequence"/>
</dbReference>
<evidence type="ECO:0000313" key="2">
    <source>
        <dbReference type="Proteomes" id="UP001165667"/>
    </source>
</evidence>
<name>A0AA42CRH3_9HYPH</name>
<proteinExistence type="predicted"/>
<comment type="caution">
    <text evidence="1">The sequence shown here is derived from an EMBL/GenBank/DDBJ whole genome shotgun (WGS) entry which is preliminary data.</text>
</comment>
<reference evidence="1" key="1">
    <citation type="submission" date="2022-05" db="EMBL/GenBank/DDBJ databases">
        <authorList>
            <person name="Pankratov T."/>
        </authorList>
    </citation>
    <scope>NUCLEOTIDE SEQUENCE</scope>
    <source>
        <strain evidence="1">BP6-180914</strain>
    </source>
</reference>
<organism evidence="1 2">
    <name type="scientific">Lichenifustis flavocetrariae</name>
    <dbReference type="NCBI Taxonomy" id="2949735"/>
    <lineage>
        <taxon>Bacteria</taxon>
        <taxon>Pseudomonadati</taxon>
        <taxon>Pseudomonadota</taxon>
        <taxon>Alphaproteobacteria</taxon>
        <taxon>Hyphomicrobiales</taxon>
        <taxon>Lichenihabitantaceae</taxon>
        <taxon>Lichenifustis</taxon>
    </lineage>
</organism>
<gene>
    <name evidence="1" type="ORF">M8523_31785</name>
</gene>
<evidence type="ECO:0000313" key="1">
    <source>
        <dbReference type="EMBL" id="MCW6512497.1"/>
    </source>
</evidence>